<evidence type="ECO:0000256" key="3">
    <source>
        <dbReference type="ARBA" id="ARBA00022989"/>
    </source>
</evidence>
<proteinExistence type="inferred from homology"/>
<dbReference type="InterPro" id="IPR029058">
    <property type="entry name" value="AB_hydrolase_fold"/>
</dbReference>
<dbReference type="Proteomes" id="UP000816034">
    <property type="component" value="Unassembled WGS sequence"/>
</dbReference>
<reference evidence="9 10" key="1">
    <citation type="journal article" date="2018" name="BMC Genomics">
        <title>The genome of Naegleria lovaniensis, the basis for a comparative approach to unravel pathogenicity factors of the human pathogenic amoeba N. fowleri.</title>
        <authorList>
            <person name="Liechti N."/>
            <person name="Schurch N."/>
            <person name="Bruggmann R."/>
            <person name="Wittwer M."/>
        </authorList>
    </citation>
    <scope>NUCLEOTIDE SEQUENCE [LARGE SCALE GENOMIC DNA]</scope>
    <source>
        <strain evidence="9 10">ATCC 30569</strain>
    </source>
</reference>
<evidence type="ECO:0000256" key="1">
    <source>
        <dbReference type="ARBA" id="ARBA00007387"/>
    </source>
</evidence>
<feature type="transmembrane region" description="Helical" evidence="8">
    <location>
        <begin position="222"/>
        <end position="242"/>
    </location>
</feature>
<evidence type="ECO:0000256" key="2">
    <source>
        <dbReference type="ARBA" id="ARBA00022692"/>
    </source>
</evidence>
<dbReference type="SUPFAM" id="SSF53474">
    <property type="entry name" value="alpha/beta-Hydrolases"/>
    <property type="match status" value="1"/>
</dbReference>
<keyword evidence="5" id="KW-0539">Nucleus</keyword>
<comment type="subcellular location">
    <subcellularLocation>
        <location evidence="6">Nucleus outer membrane</location>
        <topology evidence="6">Single-pass membrane protein</topology>
    </subcellularLocation>
</comment>
<dbReference type="PANTHER" id="PTHR12265:SF30">
    <property type="entry name" value="TRANSMEMBRANE PROTEIN 53"/>
    <property type="match status" value="1"/>
</dbReference>
<evidence type="ECO:0000256" key="6">
    <source>
        <dbReference type="ARBA" id="ARBA00034303"/>
    </source>
</evidence>
<keyword evidence="3 8" id="KW-1133">Transmembrane helix</keyword>
<comment type="caution">
    <text evidence="9">The sequence shown here is derived from an EMBL/GenBank/DDBJ whole genome shotgun (WGS) entry which is preliminary data.</text>
</comment>
<protein>
    <submittedName>
        <fullName evidence="9">Uncharacterized protein</fullName>
    </submittedName>
</protein>
<evidence type="ECO:0000313" key="9">
    <source>
        <dbReference type="EMBL" id="KAG2373674.1"/>
    </source>
</evidence>
<keyword evidence="2 8" id="KW-0812">Transmembrane</keyword>
<dbReference type="EMBL" id="PYSW02000052">
    <property type="protein sequence ID" value="KAG2373674.1"/>
    <property type="molecule type" value="Genomic_DNA"/>
</dbReference>
<organism evidence="9 10">
    <name type="scientific">Naegleria lovaniensis</name>
    <name type="common">Amoeba</name>
    <dbReference type="NCBI Taxonomy" id="51637"/>
    <lineage>
        <taxon>Eukaryota</taxon>
        <taxon>Discoba</taxon>
        <taxon>Heterolobosea</taxon>
        <taxon>Tetramitia</taxon>
        <taxon>Eutetramitia</taxon>
        <taxon>Vahlkampfiidae</taxon>
        <taxon>Naegleria</taxon>
    </lineage>
</organism>
<keyword evidence="10" id="KW-1185">Reference proteome</keyword>
<sequence>MAQQQHSDNTSSSSSQHHPHGKEVSQTKHIHEHRSALVKLVKQFGNKHKLQFFPRDHIDSDESNLSLPSPLVVILGWYGSKFRFVSKYAEIYNAWGYDVLAYIPDSWELFAKYYSEQGVKTILNMIEKDQKETETGFMIHSFSNNGGIFVSRTMEILSSSGNEYSFVKKQYRGLIADSFPGVNTEDLGALAVLSGYSYDKKAQKIIPDKSNIGIIGTIMRLIIYYLFYLYYFVFTGLFKTYFETYLAGLRKTTSVFGNQTPILVIYADQDFIVPAKQVHRFWSSFNDAKNLKLSCFEGNIDHIKIFIAEPEKYRSELEAFTSTNVPHSKK</sequence>
<dbReference type="Gene3D" id="3.40.50.1820">
    <property type="entry name" value="alpha/beta hydrolase"/>
    <property type="match status" value="1"/>
</dbReference>
<evidence type="ECO:0000256" key="7">
    <source>
        <dbReference type="SAM" id="MobiDB-lite"/>
    </source>
</evidence>
<dbReference type="GeneID" id="68104417"/>
<dbReference type="AlphaFoldDB" id="A0AA88GDX1"/>
<evidence type="ECO:0000256" key="8">
    <source>
        <dbReference type="SAM" id="Phobius"/>
    </source>
</evidence>
<dbReference type="GO" id="GO:0005640">
    <property type="term" value="C:nuclear outer membrane"/>
    <property type="evidence" value="ECO:0007669"/>
    <property type="project" value="UniProtKB-SubCell"/>
</dbReference>
<dbReference type="Pfam" id="PF05705">
    <property type="entry name" value="DUF829"/>
    <property type="match status" value="1"/>
</dbReference>
<feature type="compositionally biased region" description="Low complexity" evidence="7">
    <location>
        <begin position="1"/>
        <end position="16"/>
    </location>
</feature>
<evidence type="ECO:0000256" key="5">
    <source>
        <dbReference type="ARBA" id="ARBA00023242"/>
    </source>
</evidence>
<comment type="similarity">
    <text evidence="1">Belongs to the TMEM53 family.</text>
</comment>
<accession>A0AA88GDX1</accession>
<evidence type="ECO:0000313" key="10">
    <source>
        <dbReference type="Proteomes" id="UP000816034"/>
    </source>
</evidence>
<evidence type="ECO:0000256" key="4">
    <source>
        <dbReference type="ARBA" id="ARBA00023136"/>
    </source>
</evidence>
<dbReference type="RefSeq" id="XP_044542848.1">
    <property type="nucleotide sequence ID" value="XM_044687676.1"/>
</dbReference>
<keyword evidence="4 8" id="KW-0472">Membrane</keyword>
<feature type="region of interest" description="Disordered" evidence="7">
    <location>
        <begin position="1"/>
        <end position="28"/>
    </location>
</feature>
<name>A0AA88GDX1_NAELO</name>
<dbReference type="InterPro" id="IPR008547">
    <property type="entry name" value="DUF829_TMEM53"/>
</dbReference>
<dbReference type="PANTHER" id="PTHR12265">
    <property type="entry name" value="TRANSMEMBRANE PROTEIN 53"/>
    <property type="match status" value="1"/>
</dbReference>
<gene>
    <name evidence="9" type="ORF">C9374_011963</name>
</gene>